<feature type="transmembrane region" description="Helical" evidence="8">
    <location>
        <begin position="237"/>
        <end position="255"/>
    </location>
</feature>
<dbReference type="GO" id="GO:0016763">
    <property type="term" value="F:pentosyltransferase activity"/>
    <property type="evidence" value="ECO:0007669"/>
    <property type="project" value="TreeGrafter"/>
</dbReference>
<keyword evidence="7 8" id="KW-0472">Membrane</keyword>
<comment type="subcellular location">
    <subcellularLocation>
        <location evidence="1">Cell membrane</location>
        <topology evidence="1">Multi-pass membrane protein</topology>
    </subcellularLocation>
</comment>
<keyword evidence="5 8" id="KW-0812">Transmembrane</keyword>
<feature type="transmembrane region" description="Helical" evidence="8">
    <location>
        <begin position="94"/>
        <end position="116"/>
    </location>
</feature>
<organism evidence="10 11">
    <name type="scientific">Candidatus Methanoperedens nitratireducens</name>
    <dbReference type="NCBI Taxonomy" id="1392998"/>
    <lineage>
        <taxon>Archaea</taxon>
        <taxon>Methanobacteriati</taxon>
        <taxon>Methanobacteriota</taxon>
        <taxon>Stenosarchaea group</taxon>
        <taxon>Methanomicrobia</taxon>
        <taxon>Methanosarcinales</taxon>
        <taxon>ANME-2 cluster</taxon>
        <taxon>Candidatus Methanoperedentaceae</taxon>
        <taxon>Candidatus Methanoperedens</taxon>
    </lineage>
</organism>
<protein>
    <recommendedName>
        <fullName evidence="9">Glycosyltransferase RgtA/B/C/D-like domain-containing protein</fullName>
    </recommendedName>
</protein>
<dbReference type="GO" id="GO:0008610">
    <property type="term" value="P:lipid biosynthetic process"/>
    <property type="evidence" value="ECO:0007669"/>
    <property type="project" value="UniProtKB-ARBA"/>
</dbReference>
<evidence type="ECO:0000256" key="7">
    <source>
        <dbReference type="ARBA" id="ARBA00023136"/>
    </source>
</evidence>
<evidence type="ECO:0000256" key="1">
    <source>
        <dbReference type="ARBA" id="ARBA00004651"/>
    </source>
</evidence>
<evidence type="ECO:0000313" key="10">
    <source>
        <dbReference type="EMBL" id="KPQ43739.1"/>
    </source>
</evidence>
<sequence>MCIYNGLYTIFYRSSPWWDGTTTAMTALDTVKNNIDLYVDFFGKPPFIFLSLGTLFKIFGYSPEMIHVFMMVFSIAGIIFTYKAGEILGGKEIACSASFLLAFSPLFIAQSVNLNFDLPSMALLMAVYYFYLKKNYVFLAIFGIMLVMTKEIGILFIAALLLSTIINYAAEKKSNNKLRDALAAQLIPIIVFVGWAYGNYTRKGWFLFPRDSPIMKLDSIFNENLIMRLEQLLVINYNWILTILIICSLLIWFYRHRQCETFDREKIKMLLPLILFSLIFFVAVAPIRDFNLPRYVIVLYPAFYLASAWAISVLSGKNRNLFAIIIISMVLLFAAQSVYSVYSQDPYVFLDPATQKIYGENPSLTLDGSGVMEINLKYVDYVKADIELVGFINTTDHSAPLLLNRFNHYSIFGAANKGIDIGYGQKSHREYKELGDFYRSPYTISYPAILVIENFNMFDLEKLYNMYNVTLLKQIQVNGVGADVYQIDKDYS</sequence>
<feature type="transmembrane region" description="Helical" evidence="8">
    <location>
        <begin position="293"/>
        <end position="314"/>
    </location>
</feature>
<dbReference type="Pfam" id="PF13231">
    <property type="entry name" value="PMT_2"/>
    <property type="match status" value="1"/>
</dbReference>
<dbReference type="AlphaFoldDB" id="A0A0P8E0N4"/>
<evidence type="ECO:0000313" key="11">
    <source>
        <dbReference type="Proteomes" id="UP000050360"/>
    </source>
</evidence>
<dbReference type="InterPro" id="IPR050297">
    <property type="entry name" value="LipidA_mod_glycosyltrf_83"/>
</dbReference>
<evidence type="ECO:0000256" key="4">
    <source>
        <dbReference type="ARBA" id="ARBA00022679"/>
    </source>
</evidence>
<name>A0A0P8E0N4_9EURY</name>
<keyword evidence="6 8" id="KW-1133">Transmembrane helix</keyword>
<dbReference type="InterPro" id="IPR038731">
    <property type="entry name" value="RgtA/B/C-like"/>
</dbReference>
<evidence type="ECO:0000256" key="3">
    <source>
        <dbReference type="ARBA" id="ARBA00022676"/>
    </source>
</evidence>
<evidence type="ECO:0000256" key="6">
    <source>
        <dbReference type="ARBA" id="ARBA00022989"/>
    </source>
</evidence>
<dbReference type="PANTHER" id="PTHR33908">
    <property type="entry name" value="MANNOSYLTRANSFERASE YKCB-RELATED"/>
    <property type="match status" value="1"/>
</dbReference>
<comment type="caution">
    <text evidence="10">The sequence shown here is derived from an EMBL/GenBank/DDBJ whole genome shotgun (WGS) entry which is preliminary data.</text>
</comment>
<keyword evidence="3" id="KW-0328">Glycosyltransferase</keyword>
<evidence type="ECO:0000259" key="9">
    <source>
        <dbReference type="Pfam" id="PF13231"/>
    </source>
</evidence>
<accession>A0A0P8E0N4</accession>
<proteinExistence type="predicted"/>
<keyword evidence="4" id="KW-0808">Transferase</keyword>
<evidence type="ECO:0000256" key="5">
    <source>
        <dbReference type="ARBA" id="ARBA00022692"/>
    </source>
</evidence>
<reference evidence="10 11" key="1">
    <citation type="submission" date="2015-09" db="EMBL/GenBank/DDBJ databases">
        <title>A metagenomics-based metabolic model of nitrate-dependent anaerobic oxidation of methane by Methanoperedens-like archaea.</title>
        <authorList>
            <person name="Arshad A."/>
            <person name="Speth D.R."/>
            <person name="De Graaf R.M."/>
            <person name="Op Den Camp H.J."/>
            <person name="Jetten M.S."/>
            <person name="Welte C.U."/>
        </authorList>
    </citation>
    <scope>NUCLEOTIDE SEQUENCE [LARGE SCALE GENOMIC DNA]</scope>
</reference>
<evidence type="ECO:0000256" key="8">
    <source>
        <dbReference type="SAM" id="Phobius"/>
    </source>
</evidence>
<feature type="transmembrane region" description="Helical" evidence="8">
    <location>
        <begin position="321"/>
        <end position="342"/>
    </location>
</feature>
<dbReference type="PANTHER" id="PTHR33908:SF11">
    <property type="entry name" value="MEMBRANE PROTEIN"/>
    <property type="match status" value="1"/>
</dbReference>
<feature type="transmembrane region" description="Helical" evidence="8">
    <location>
        <begin position="136"/>
        <end position="169"/>
    </location>
</feature>
<dbReference type="Proteomes" id="UP000050360">
    <property type="component" value="Unassembled WGS sequence"/>
</dbReference>
<evidence type="ECO:0000256" key="2">
    <source>
        <dbReference type="ARBA" id="ARBA00022475"/>
    </source>
</evidence>
<dbReference type="EMBL" id="LKCM01000130">
    <property type="protein sequence ID" value="KPQ43739.1"/>
    <property type="molecule type" value="Genomic_DNA"/>
</dbReference>
<feature type="transmembrane region" description="Helical" evidence="8">
    <location>
        <begin position="267"/>
        <end position="287"/>
    </location>
</feature>
<keyword evidence="2" id="KW-1003">Cell membrane</keyword>
<feature type="transmembrane region" description="Helical" evidence="8">
    <location>
        <begin position="181"/>
        <end position="198"/>
    </location>
</feature>
<gene>
    <name evidence="10" type="ORF">MPEBLZ_01706</name>
</gene>
<feature type="transmembrane region" description="Helical" evidence="8">
    <location>
        <begin position="65"/>
        <end position="82"/>
    </location>
</feature>
<feature type="domain" description="Glycosyltransferase RgtA/B/C/D-like" evidence="9">
    <location>
        <begin position="44"/>
        <end position="195"/>
    </location>
</feature>
<dbReference type="GO" id="GO:0005886">
    <property type="term" value="C:plasma membrane"/>
    <property type="evidence" value="ECO:0007669"/>
    <property type="project" value="UniProtKB-SubCell"/>
</dbReference>